<evidence type="ECO:0000313" key="1">
    <source>
        <dbReference type="EMBL" id="KAH7063251.1"/>
    </source>
</evidence>
<keyword evidence="2" id="KW-1185">Reference proteome</keyword>
<sequence length="103" mass="11798">MSARYVSSQLIKNIQKGTKSVAVEYVDKTTSWTRPDEFPASSVKSDFTQVAEENLESLKPETVRVAMKESEHQSDKDKRMHYSAYELDKDGNVIGTRHFVKQK</sequence>
<dbReference type="EMBL" id="JAGTJR010000002">
    <property type="protein sequence ID" value="KAH7063251.1"/>
    <property type="molecule type" value="Genomic_DNA"/>
</dbReference>
<comment type="caution">
    <text evidence="1">The sequence shown here is derived from an EMBL/GenBank/DDBJ whole genome shotgun (WGS) entry which is preliminary data.</text>
</comment>
<protein>
    <submittedName>
        <fullName evidence="1">Uncharacterized protein</fullName>
    </submittedName>
</protein>
<reference evidence="1 2" key="1">
    <citation type="journal article" date="2021" name="Nat. Commun.">
        <title>Genetic determinants of endophytism in the Arabidopsis root mycobiome.</title>
        <authorList>
            <person name="Mesny F."/>
            <person name="Miyauchi S."/>
            <person name="Thiergart T."/>
            <person name="Pickel B."/>
            <person name="Atanasova L."/>
            <person name="Karlsson M."/>
            <person name="Huettel B."/>
            <person name="Barry K.W."/>
            <person name="Haridas S."/>
            <person name="Chen C."/>
            <person name="Bauer D."/>
            <person name="Andreopoulos W."/>
            <person name="Pangilinan J."/>
            <person name="LaButti K."/>
            <person name="Riley R."/>
            <person name="Lipzen A."/>
            <person name="Clum A."/>
            <person name="Drula E."/>
            <person name="Henrissat B."/>
            <person name="Kohler A."/>
            <person name="Grigoriev I.V."/>
            <person name="Martin F.M."/>
            <person name="Hacquard S."/>
        </authorList>
    </citation>
    <scope>NUCLEOTIDE SEQUENCE [LARGE SCALE GENOMIC DNA]</scope>
    <source>
        <strain evidence="1 2">MPI-SDFR-AT-0080</strain>
    </source>
</reference>
<name>A0ABQ8GRZ0_9PEZI</name>
<accession>A0ABQ8GRZ0</accession>
<evidence type="ECO:0000313" key="2">
    <source>
        <dbReference type="Proteomes" id="UP000774617"/>
    </source>
</evidence>
<organism evidence="1 2">
    <name type="scientific">Macrophomina phaseolina</name>
    <dbReference type="NCBI Taxonomy" id="35725"/>
    <lineage>
        <taxon>Eukaryota</taxon>
        <taxon>Fungi</taxon>
        <taxon>Dikarya</taxon>
        <taxon>Ascomycota</taxon>
        <taxon>Pezizomycotina</taxon>
        <taxon>Dothideomycetes</taxon>
        <taxon>Dothideomycetes incertae sedis</taxon>
        <taxon>Botryosphaeriales</taxon>
        <taxon>Botryosphaeriaceae</taxon>
        <taxon>Macrophomina</taxon>
    </lineage>
</organism>
<proteinExistence type="predicted"/>
<dbReference type="Proteomes" id="UP000774617">
    <property type="component" value="Unassembled WGS sequence"/>
</dbReference>
<gene>
    <name evidence="1" type="ORF">B0J12DRAFT_164056</name>
</gene>